<keyword evidence="3" id="KW-0175">Coiled coil</keyword>
<evidence type="ECO:0000256" key="6">
    <source>
        <dbReference type="ARBA" id="ARBA00034116"/>
    </source>
</evidence>
<protein>
    <recommendedName>
        <fullName evidence="7">Cilia- and flagella-associated protein 45</fullName>
    </recommendedName>
</protein>
<reference evidence="10 11" key="1">
    <citation type="journal article" date="2013" name="PLoS Genet.">
        <title>Distinctive expansion of potential virulence genes in the genome of the oomycete fish pathogen Saprolegnia parasitica.</title>
        <authorList>
            <person name="Jiang R.H."/>
            <person name="de Bruijn I."/>
            <person name="Haas B.J."/>
            <person name="Belmonte R."/>
            <person name="Lobach L."/>
            <person name="Christie J."/>
            <person name="van den Ackerveken G."/>
            <person name="Bottin A."/>
            <person name="Bulone V."/>
            <person name="Diaz-Moreno S.M."/>
            <person name="Dumas B."/>
            <person name="Fan L."/>
            <person name="Gaulin E."/>
            <person name="Govers F."/>
            <person name="Grenville-Briggs L.J."/>
            <person name="Horner N.R."/>
            <person name="Levin J.Z."/>
            <person name="Mammella M."/>
            <person name="Meijer H.J."/>
            <person name="Morris P."/>
            <person name="Nusbaum C."/>
            <person name="Oome S."/>
            <person name="Phillips A.J."/>
            <person name="van Rooyen D."/>
            <person name="Rzeszutek E."/>
            <person name="Saraiva M."/>
            <person name="Secombes C.J."/>
            <person name="Seidl M.F."/>
            <person name="Snel B."/>
            <person name="Stassen J.H."/>
            <person name="Sykes S."/>
            <person name="Tripathy S."/>
            <person name="van den Berg H."/>
            <person name="Vega-Arreguin J.C."/>
            <person name="Wawra S."/>
            <person name="Young S.K."/>
            <person name="Zeng Q."/>
            <person name="Dieguez-Uribeondo J."/>
            <person name="Russ C."/>
            <person name="Tyler B.M."/>
            <person name="van West P."/>
        </authorList>
    </citation>
    <scope>NUCLEOTIDE SEQUENCE [LARGE SCALE GENOMIC DNA]</scope>
    <source>
        <strain evidence="10 11">CBS 223.65</strain>
    </source>
</reference>
<feature type="domain" description="Trichohyalin-plectin-homology" evidence="9">
    <location>
        <begin position="104"/>
        <end position="450"/>
    </location>
</feature>
<evidence type="ECO:0000256" key="4">
    <source>
        <dbReference type="ARBA" id="ARBA00023069"/>
    </source>
</evidence>
<sequence length="464" mass="54207">MVGGRVSNMGLAGKEIMSTTVVHANDLERIRQQSAIVTDRDMALRLKSNEQAKMASRASAQERKNRMVEKELQVRTRREQYATQMELEAERHSLLTKDDLQRHAHLDSVKYIQSLVAKASAATGCDAQLREQAETRQHEAAYNQRLDRIMDADRTRDLLARDAAEKVAREKRVVARKMLEGQILEHQKQQVREEEAKAIEAKKILQVYKQYEAEEQAKVAAHRVQVQHTLQQIAVTNDEIKQMKADAIAQERHEEQVAAKYLRDKAREEERLLHEKAAIRKSQEMRTAKLRAQQEKAQDKRLAQDEFKAKKAFEANEKATRQKEADEKRLKRELAETIDHERKEQEARKRDERRHIEQQERRADDVAKRILEREDALKQREKDQRDEAHAQYLLRLNQQFDDNATRRKNKAALETNANAQNVKKMAKELIVVDKIRLDALQKLQKQGVPEAYLRDLQRLDIQKL</sequence>
<keyword evidence="4" id="KW-0969">Cilium</keyword>
<evidence type="ECO:0000256" key="5">
    <source>
        <dbReference type="ARBA" id="ARBA00023273"/>
    </source>
</evidence>
<proteinExistence type="inferred from homology"/>
<dbReference type="GO" id="GO:0031514">
    <property type="term" value="C:motile cilium"/>
    <property type="evidence" value="ECO:0007669"/>
    <property type="project" value="UniProtKB-SubCell"/>
</dbReference>
<dbReference type="PANTHER" id="PTHR15504:SF0">
    <property type="entry name" value="CILIA- AND FLAGELLA-ASSOCIATED PROTEIN 45"/>
    <property type="match status" value="1"/>
</dbReference>
<keyword evidence="5" id="KW-0966">Cell projection</keyword>
<evidence type="ECO:0000313" key="11">
    <source>
        <dbReference type="Proteomes" id="UP000030745"/>
    </source>
</evidence>
<dbReference type="PANTHER" id="PTHR15504">
    <property type="entry name" value="NASOPHARYNGEAL EPITHELIUM SPECIFIC PROTEIN 1"/>
    <property type="match status" value="1"/>
</dbReference>
<gene>
    <name evidence="10" type="ORF">SPRG_08604</name>
</gene>
<dbReference type="RefSeq" id="XP_012203238.1">
    <property type="nucleotide sequence ID" value="XM_012347848.1"/>
</dbReference>
<evidence type="ECO:0000313" key="10">
    <source>
        <dbReference type="EMBL" id="KDO25950.1"/>
    </source>
</evidence>
<evidence type="ECO:0000256" key="8">
    <source>
        <dbReference type="SAM" id="MobiDB-lite"/>
    </source>
</evidence>
<evidence type="ECO:0000256" key="7">
    <source>
        <dbReference type="ARBA" id="ARBA00034142"/>
    </source>
</evidence>
<evidence type="ECO:0000256" key="2">
    <source>
        <dbReference type="ARBA" id="ARBA00022846"/>
    </source>
</evidence>
<name>A0A067C9U6_SAPPC</name>
<dbReference type="STRING" id="695850.A0A067C9U6"/>
<feature type="region of interest" description="Disordered" evidence="8">
    <location>
        <begin position="313"/>
        <end position="363"/>
    </location>
</feature>
<dbReference type="EMBL" id="KK583227">
    <property type="protein sequence ID" value="KDO25950.1"/>
    <property type="molecule type" value="Genomic_DNA"/>
</dbReference>
<comment type="similarity">
    <text evidence="6">Belongs to the CFAP45 family.</text>
</comment>
<dbReference type="VEuPathDB" id="FungiDB:SPRG_08604"/>
<dbReference type="KEGG" id="spar:SPRG_08604"/>
<evidence type="ECO:0000259" key="9">
    <source>
        <dbReference type="Pfam" id="PF13868"/>
    </source>
</evidence>
<evidence type="ECO:0000256" key="3">
    <source>
        <dbReference type="ARBA" id="ARBA00023054"/>
    </source>
</evidence>
<keyword evidence="2" id="KW-0282">Flagellum</keyword>
<comment type="subcellular location">
    <subcellularLocation>
        <location evidence="1">Cell projection</location>
        <location evidence="1">Cilium</location>
        <location evidence="1">Flagellum</location>
    </subcellularLocation>
</comment>
<dbReference type="InterPro" id="IPR043597">
    <property type="entry name" value="TPH_dom"/>
</dbReference>
<keyword evidence="11" id="KW-1185">Reference proteome</keyword>
<accession>A0A067C9U6</accession>
<dbReference type="AlphaFoldDB" id="A0A067C9U6"/>
<dbReference type="OrthoDB" id="1902038at2759"/>
<dbReference type="GeneID" id="24130818"/>
<dbReference type="Proteomes" id="UP000030745">
    <property type="component" value="Unassembled WGS sequence"/>
</dbReference>
<dbReference type="Pfam" id="PF13868">
    <property type="entry name" value="TPH"/>
    <property type="match status" value="1"/>
</dbReference>
<organism evidence="10 11">
    <name type="scientific">Saprolegnia parasitica (strain CBS 223.65)</name>
    <dbReference type="NCBI Taxonomy" id="695850"/>
    <lineage>
        <taxon>Eukaryota</taxon>
        <taxon>Sar</taxon>
        <taxon>Stramenopiles</taxon>
        <taxon>Oomycota</taxon>
        <taxon>Saprolegniomycetes</taxon>
        <taxon>Saprolegniales</taxon>
        <taxon>Saprolegniaceae</taxon>
        <taxon>Saprolegnia</taxon>
    </lineage>
</organism>
<dbReference type="OMA" id="HEAAYNQ"/>
<dbReference type="InterPro" id="IPR033253">
    <property type="entry name" value="CFAP45"/>
</dbReference>
<evidence type="ECO:0000256" key="1">
    <source>
        <dbReference type="ARBA" id="ARBA00004230"/>
    </source>
</evidence>